<protein>
    <submittedName>
        <fullName evidence="3">Uncharacterized protein</fullName>
    </submittedName>
</protein>
<sequence>MKTTCNSTKTHHTLICLINCDLATEAFSRERDCRDSQDRRAELLLTRKPPRLVFFRALVTTLVVFGFDSLQQLSIGFDFHCYGFPDELVAVEDPHPHPASRPGSGRPTDTQFPTRTKIKRPPPWTPRHRHLHRSMPYMTIHLCNCLRDCLLRAISQLLCGLTYTPRPMSLVLLRLLWQVRRTWTFYSMLSLADCFTYMLLVATTQLS</sequence>
<accession>A0A3P6BV19</accession>
<keyword evidence="2" id="KW-1133">Transmembrane helix</keyword>
<proteinExistence type="predicted"/>
<feature type="compositionally biased region" description="Basic residues" evidence="1">
    <location>
        <begin position="116"/>
        <end position="129"/>
    </location>
</feature>
<evidence type="ECO:0000256" key="2">
    <source>
        <dbReference type="SAM" id="Phobius"/>
    </source>
</evidence>
<feature type="region of interest" description="Disordered" evidence="1">
    <location>
        <begin position="93"/>
        <end position="129"/>
    </location>
</feature>
<dbReference type="EMBL" id="LR031873">
    <property type="protein sequence ID" value="VDD05580.1"/>
    <property type="molecule type" value="Genomic_DNA"/>
</dbReference>
<dbReference type="AlphaFoldDB" id="A0A3P6BV19"/>
<reference evidence="3" key="1">
    <citation type="submission" date="2018-11" db="EMBL/GenBank/DDBJ databases">
        <authorList>
            <consortium name="Genoscope - CEA"/>
            <person name="William W."/>
        </authorList>
    </citation>
    <scope>NUCLEOTIDE SEQUENCE</scope>
</reference>
<evidence type="ECO:0000256" key="1">
    <source>
        <dbReference type="SAM" id="MobiDB-lite"/>
    </source>
</evidence>
<keyword evidence="2" id="KW-0472">Membrane</keyword>
<evidence type="ECO:0000313" key="3">
    <source>
        <dbReference type="EMBL" id="VDD05580.1"/>
    </source>
</evidence>
<gene>
    <name evidence="3" type="ORF">BOLC4T22578H</name>
</gene>
<organism evidence="3">
    <name type="scientific">Brassica oleracea</name>
    <name type="common">Wild cabbage</name>
    <dbReference type="NCBI Taxonomy" id="3712"/>
    <lineage>
        <taxon>Eukaryota</taxon>
        <taxon>Viridiplantae</taxon>
        <taxon>Streptophyta</taxon>
        <taxon>Embryophyta</taxon>
        <taxon>Tracheophyta</taxon>
        <taxon>Spermatophyta</taxon>
        <taxon>Magnoliopsida</taxon>
        <taxon>eudicotyledons</taxon>
        <taxon>Gunneridae</taxon>
        <taxon>Pentapetalae</taxon>
        <taxon>rosids</taxon>
        <taxon>malvids</taxon>
        <taxon>Brassicales</taxon>
        <taxon>Brassicaceae</taxon>
        <taxon>Brassiceae</taxon>
        <taxon>Brassica</taxon>
    </lineage>
</organism>
<feature type="transmembrane region" description="Helical" evidence="2">
    <location>
        <begin position="183"/>
        <end position="202"/>
    </location>
</feature>
<name>A0A3P6BV19_BRAOL</name>
<keyword evidence="2" id="KW-0812">Transmembrane</keyword>